<comment type="pathway">
    <text evidence="2 7">Cofactor biosynthesis; molybdopterin biosynthesis.</text>
</comment>
<dbReference type="InterPro" id="IPR005110">
    <property type="entry name" value="MoeA_linker/N"/>
</dbReference>
<proteinExistence type="inferred from homology"/>
<dbReference type="NCBIfam" id="NF045515">
    <property type="entry name" value="Glp_gephyrin"/>
    <property type="match status" value="1"/>
</dbReference>
<dbReference type="PANTHER" id="PTHR10192">
    <property type="entry name" value="MOLYBDOPTERIN BIOSYNTHESIS PROTEIN"/>
    <property type="match status" value="1"/>
</dbReference>
<dbReference type="GO" id="GO:0005829">
    <property type="term" value="C:cytosol"/>
    <property type="evidence" value="ECO:0007669"/>
    <property type="project" value="TreeGrafter"/>
</dbReference>
<dbReference type="EC" id="2.10.1.1" evidence="7"/>
<dbReference type="InterPro" id="IPR001453">
    <property type="entry name" value="MoaB/Mog_dom"/>
</dbReference>
<dbReference type="STRING" id="156980.SAMN04489745_2617"/>
<dbReference type="Gene3D" id="3.40.980.10">
    <property type="entry name" value="MoaB/Mog-like domain"/>
    <property type="match status" value="1"/>
</dbReference>
<evidence type="ECO:0000256" key="3">
    <source>
        <dbReference type="ARBA" id="ARBA00010763"/>
    </source>
</evidence>
<feature type="domain" description="MoaB/Mog" evidence="9">
    <location>
        <begin position="200"/>
        <end position="338"/>
    </location>
</feature>
<keyword evidence="4 7" id="KW-0500">Molybdenum</keyword>
<dbReference type="Pfam" id="PF03453">
    <property type="entry name" value="MoeA_N"/>
    <property type="match status" value="1"/>
</dbReference>
<dbReference type="Gene3D" id="2.40.340.10">
    <property type="entry name" value="MoeA, C-terminal, domain IV"/>
    <property type="match status" value="1"/>
</dbReference>
<gene>
    <name evidence="10" type="ORF">SAMN04489745_2617</name>
</gene>
<comment type="catalytic activity">
    <reaction evidence="6">
        <text>adenylyl-molybdopterin + molybdate = Mo-molybdopterin + AMP + H(+)</text>
        <dbReference type="Rhea" id="RHEA:35047"/>
        <dbReference type="ChEBI" id="CHEBI:15378"/>
        <dbReference type="ChEBI" id="CHEBI:36264"/>
        <dbReference type="ChEBI" id="CHEBI:62727"/>
        <dbReference type="ChEBI" id="CHEBI:71302"/>
        <dbReference type="ChEBI" id="CHEBI:456215"/>
        <dbReference type="EC" id="2.10.1.1"/>
    </reaction>
</comment>
<dbReference type="Proteomes" id="UP000182652">
    <property type="component" value="Unassembled WGS sequence"/>
</dbReference>
<dbReference type="SUPFAM" id="SSF53218">
    <property type="entry name" value="Molybdenum cofactor biosynthesis proteins"/>
    <property type="match status" value="1"/>
</dbReference>
<evidence type="ECO:0000313" key="11">
    <source>
        <dbReference type="Proteomes" id="UP000182652"/>
    </source>
</evidence>
<dbReference type="InterPro" id="IPR036135">
    <property type="entry name" value="MoeA_linker/N_sf"/>
</dbReference>
<keyword evidence="5 7" id="KW-0501">Molybdenum cofactor biosynthesis</keyword>
<evidence type="ECO:0000256" key="4">
    <source>
        <dbReference type="ARBA" id="ARBA00022505"/>
    </source>
</evidence>
<sequence>MTSHSEPSAPRASRGRRSVDDHAAAVRDLLHPALERLGRDAVTVPLPEARGRVLARPVIAPLDLPPFDNSQMDGYAVRSADLPGRVTAVATIAAGHAEAALAPEPGPRAAAPIMTGAMLPAWADAVVPVEAADPPRFVATGEEVTLPEAPAGQFVRAQGSDVTRGTTVLEPGVRLGAAQIALLAALGLVDVPVRDALRVAVLSTGDELVQPGETLPPGRIYDSNGPMLAAALEDAGAAVLTVQAQEDSPEGLRAALARLDGVDLVVSTGGISQGAFEVVKQGLEGGVEFVSVALQPGGPQALGAVTIASGTVPFLGFPGNPVSSLVSFEMFLRPLLAGPRPSVRAVLEGAADSPAGKHQVRRGALRDGRVRLEGGAGSHLLHALAQADCLVHLPVGLERADDGAEVEVWIV</sequence>
<comment type="function">
    <text evidence="1 7">Catalyzes the insertion of molybdate into adenylated molybdopterin with the concomitant release of AMP.</text>
</comment>
<dbReference type="InterPro" id="IPR036425">
    <property type="entry name" value="MoaB/Mog-like_dom_sf"/>
</dbReference>
<keyword evidence="7" id="KW-0460">Magnesium</keyword>
<dbReference type="EMBL" id="FNSN01000003">
    <property type="protein sequence ID" value="SEC33905.1"/>
    <property type="molecule type" value="Genomic_DNA"/>
</dbReference>
<evidence type="ECO:0000259" key="9">
    <source>
        <dbReference type="SMART" id="SM00852"/>
    </source>
</evidence>
<reference evidence="10 11" key="1">
    <citation type="submission" date="2016-10" db="EMBL/GenBank/DDBJ databases">
        <authorList>
            <person name="de Groot N.N."/>
        </authorList>
    </citation>
    <scope>NUCLEOTIDE SEQUENCE [LARGE SCALE GENOMIC DNA]</scope>
    <source>
        <strain evidence="10 11">DSM 10495</strain>
    </source>
</reference>
<feature type="region of interest" description="Disordered" evidence="8">
    <location>
        <begin position="1"/>
        <end position="20"/>
    </location>
</feature>
<dbReference type="UniPathway" id="UPA00344"/>
<evidence type="ECO:0000256" key="6">
    <source>
        <dbReference type="ARBA" id="ARBA00047317"/>
    </source>
</evidence>
<dbReference type="InterPro" id="IPR036688">
    <property type="entry name" value="MoeA_C_domain_IV_sf"/>
</dbReference>
<accession>A0A1H4RPR2</accession>
<comment type="cofactor">
    <cofactor evidence="7">
        <name>Mg(2+)</name>
        <dbReference type="ChEBI" id="CHEBI:18420"/>
    </cofactor>
</comment>
<feature type="compositionally biased region" description="Low complexity" evidence="8">
    <location>
        <begin position="1"/>
        <end position="12"/>
    </location>
</feature>
<dbReference type="Gene3D" id="3.90.105.10">
    <property type="entry name" value="Molybdopterin biosynthesis moea protein, domain 2"/>
    <property type="match status" value="1"/>
</dbReference>
<organism evidence="10 11">
    <name type="scientific">Arthrobacter woluwensis</name>
    <dbReference type="NCBI Taxonomy" id="156980"/>
    <lineage>
        <taxon>Bacteria</taxon>
        <taxon>Bacillati</taxon>
        <taxon>Actinomycetota</taxon>
        <taxon>Actinomycetes</taxon>
        <taxon>Micrococcales</taxon>
        <taxon>Micrococcaceae</taxon>
        <taxon>Arthrobacter</taxon>
    </lineage>
</organism>
<evidence type="ECO:0000256" key="2">
    <source>
        <dbReference type="ARBA" id="ARBA00005046"/>
    </source>
</evidence>
<dbReference type="SMART" id="SM00852">
    <property type="entry name" value="MoCF_biosynth"/>
    <property type="match status" value="1"/>
</dbReference>
<evidence type="ECO:0000256" key="7">
    <source>
        <dbReference type="RuleBase" id="RU365090"/>
    </source>
</evidence>
<dbReference type="RefSeq" id="WP_066215304.1">
    <property type="nucleotide sequence ID" value="NZ_FNSN01000003.1"/>
</dbReference>
<dbReference type="Pfam" id="PF00994">
    <property type="entry name" value="MoCF_biosynth"/>
    <property type="match status" value="1"/>
</dbReference>
<dbReference type="SUPFAM" id="SSF63867">
    <property type="entry name" value="MoeA C-terminal domain-like"/>
    <property type="match status" value="1"/>
</dbReference>
<dbReference type="PANTHER" id="PTHR10192:SF5">
    <property type="entry name" value="GEPHYRIN"/>
    <property type="match status" value="1"/>
</dbReference>
<keyword evidence="7" id="KW-0808">Transferase</keyword>
<dbReference type="AlphaFoldDB" id="A0A1H4RPR2"/>
<dbReference type="Pfam" id="PF03454">
    <property type="entry name" value="MoeA_C"/>
    <property type="match status" value="1"/>
</dbReference>
<keyword evidence="7" id="KW-0479">Metal-binding</keyword>
<dbReference type="CDD" id="cd00887">
    <property type="entry name" value="MoeA"/>
    <property type="match status" value="1"/>
</dbReference>
<protein>
    <recommendedName>
        <fullName evidence="7">Molybdopterin molybdenumtransferase</fullName>
        <ecNumber evidence="7">2.10.1.1</ecNumber>
    </recommendedName>
</protein>
<evidence type="ECO:0000256" key="5">
    <source>
        <dbReference type="ARBA" id="ARBA00023150"/>
    </source>
</evidence>
<dbReference type="GO" id="GO:0006777">
    <property type="term" value="P:Mo-molybdopterin cofactor biosynthetic process"/>
    <property type="evidence" value="ECO:0007669"/>
    <property type="project" value="UniProtKB-UniRule"/>
</dbReference>
<dbReference type="GO" id="GO:0046872">
    <property type="term" value="F:metal ion binding"/>
    <property type="evidence" value="ECO:0007669"/>
    <property type="project" value="UniProtKB-UniRule"/>
</dbReference>
<comment type="similarity">
    <text evidence="3 7">Belongs to the MoeA family.</text>
</comment>
<evidence type="ECO:0000256" key="8">
    <source>
        <dbReference type="SAM" id="MobiDB-lite"/>
    </source>
</evidence>
<dbReference type="SUPFAM" id="SSF63882">
    <property type="entry name" value="MoeA N-terminal region -like"/>
    <property type="match status" value="1"/>
</dbReference>
<dbReference type="InterPro" id="IPR038987">
    <property type="entry name" value="MoeA-like"/>
</dbReference>
<dbReference type="Gene3D" id="2.170.190.11">
    <property type="entry name" value="Molybdopterin biosynthesis moea protein, domain 3"/>
    <property type="match status" value="1"/>
</dbReference>
<name>A0A1H4RPR2_9MICC</name>
<dbReference type="GO" id="GO:0061599">
    <property type="term" value="F:molybdopterin molybdotransferase activity"/>
    <property type="evidence" value="ECO:0007669"/>
    <property type="project" value="UniProtKB-UniRule"/>
</dbReference>
<keyword evidence="11" id="KW-1185">Reference proteome</keyword>
<evidence type="ECO:0000256" key="1">
    <source>
        <dbReference type="ARBA" id="ARBA00002901"/>
    </source>
</evidence>
<dbReference type="InterPro" id="IPR005111">
    <property type="entry name" value="MoeA_C_domain_IV"/>
</dbReference>
<evidence type="ECO:0000313" key="10">
    <source>
        <dbReference type="EMBL" id="SEC33905.1"/>
    </source>
</evidence>